<dbReference type="RefSeq" id="XP_053028464.1">
    <property type="nucleotide sequence ID" value="XM_053164503.1"/>
</dbReference>
<sequence length="379" mass="41506">MKCNTCWTRRVTCIRQDPTKACDLCCQLKKKCSLLPSNPENPRKQSAANEGPSRPSKTQNTDLPPSSPLLTPSKSSTPVLGTPPPREKSSRTRCSPHIPPSPPRQQSPSPQVSDRTCNMLTPKPVRSHYATSAAWANSMRHWSQKHNLCEPLVDERFAERLATGLCTQEQRQKTAHPPPQEASHHAPPSQKAPYQSQPQTTCRQTPPSPISRRQRHISTDDSPPCSLAPNQNHPSVPSKHAPNTAPAAKGSSTHANSPEGTNVHNSDSAPQDATEPPCSTNSPNATPPLPNNPCLAANPNFLRAYKESVVTKRIKELHQHIEFLLTRSNLPPPDRVCYFTGILCSDQVFRTRAIDVLPIQPLDPANGTPQDHACHGTSL</sequence>
<feature type="compositionally biased region" description="Low complexity" evidence="1">
    <location>
        <begin position="61"/>
        <end position="78"/>
    </location>
</feature>
<dbReference type="GeneID" id="77805398"/>
<evidence type="ECO:0000313" key="2">
    <source>
        <dbReference type="EMBL" id="WAQ92909.1"/>
    </source>
</evidence>
<evidence type="ECO:0000313" key="3">
    <source>
        <dbReference type="Proteomes" id="UP001164743"/>
    </source>
</evidence>
<feature type="compositionally biased region" description="Polar residues" evidence="1">
    <location>
        <begin position="250"/>
        <end position="271"/>
    </location>
</feature>
<proteinExistence type="predicted"/>
<organism evidence="2 3">
    <name type="scientific">Puccinia triticina</name>
    <dbReference type="NCBI Taxonomy" id="208348"/>
    <lineage>
        <taxon>Eukaryota</taxon>
        <taxon>Fungi</taxon>
        <taxon>Dikarya</taxon>
        <taxon>Basidiomycota</taxon>
        <taxon>Pucciniomycotina</taxon>
        <taxon>Pucciniomycetes</taxon>
        <taxon>Pucciniales</taxon>
        <taxon>Pucciniaceae</taxon>
        <taxon>Puccinia</taxon>
    </lineage>
</organism>
<keyword evidence="3" id="KW-1185">Reference proteome</keyword>
<evidence type="ECO:0000256" key="1">
    <source>
        <dbReference type="SAM" id="MobiDB-lite"/>
    </source>
</evidence>
<protein>
    <recommendedName>
        <fullName evidence="4">Zn(2)-C6 fungal-type domain-containing protein</fullName>
    </recommendedName>
</protein>
<dbReference type="EMBL" id="CP110437">
    <property type="protein sequence ID" value="WAQ92909.1"/>
    <property type="molecule type" value="Genomic_DNA"/>
</dbReference>
<name>A0ABY7D5I8_9BASI</name>
<gene>
    <name evidence="2" type="ORF">PtA15_17A391</name>
</gene>
<feature type="compositionally biased region" description="Polar residues" evidence="1">
    <location>
        <begin position="192"/>
        <end position="205"/>
    </location>
</feature>
<accession>A0ABY7D5I8</accession>
<feature type="region of interest" description="Disordered" evidence="1">
    <location>
        <begin position="36"/>
        <end position="121"/>
    </location>
</feature>
<reference evidence="2" key="1">
    <citation type="submission" date="2022-10" db="EMBL/GenBank/DDBJ databases">
        <title>Puccinia triticina Genome sequencing and assembly.</title>
        <authorList>
            <person name="Li C."/>
        </authorList>
    </citation>
    <scope>NUCLEOTIDE SEQUENCE</scope>
    <source>
        <strain evidence="2">Pt15</strain>
    </source>
</reference>
<dbReference type="Proteomes" id="UP001164743">
    <property type="component" value="Chromosome 17A"/>
</dbReference>
<feature type="region of interest" description="Disordered" evidence="1">
    <location>
        <begin position="168"/>
        <end position="292"/>
    </location>
</feature>
<evidence type="ECO:0008006" key="4">
    <source>
        <dbReference type="Google" id="ProtNLM"/>
    </source>
</evidence>
<feature type="compositionally biased region" description="Polar residues" evidence="1">
    <location>
        <begin position="36"/>
        <end position="48"/>
    </location>
</feature>